<dbReference type="SUPFAM" id="SSF88946">
    <property type="entry name" value="Sigma2 domain of RNA polymerase sigma factors"/>
    <property type="match status" value="1"/>
</dbReference>
<comment type="caution">
    <text evidence="7">The sequence shown here is derived from an EMBL/GenBank/DDBJ whole genome shotgun (WGS) entry which is preliminary data.</text>
</comment>
<evidence type="ECO:0000256" key="2">
    <source>
        <dbReference type="ARBA" id="ARBA00023015"/>
    </source>
</evidence>
<dbReference type="GO" id="GO:0016987">
    <property type="term" value="F:sigma factor activity"/>
    <property type="evidence" value="ECO:0007669"/>
    <property type="project" value="UniProtKB-KW"/>
</dbReference>
<dbReference type="NCBIfam" id="TIGR02937">
    <property type="entry name" value="sigma70-ECF"/>
    <property type="match status" value="1"/>
</dbReference>
<dbReference type="InterPro" id="IPR013325">
    <property type="entry name" value="RNA_pol_sigma_r2"/>
</dbReference>
<name>A0A5C6E492_9BACT</name>
<dbReference type="OrthoDB" id="273082at2"/>
<dbReference type="InterPro" id="IPR039425">
    <property type="entry name" value="RNA_pol_sigma-70-like"/>
</dbReference>
<evidence type="ECO:0000256" key="3">
    <source>
        <dbReference type="ARBA" id="ARBA00023082"/>
    </source>
</evidence>
<protein>
    <submittedName>
        <fullName evidence="7">ECF RNA polymerase sigma factor SigW</fullName>
    </submittedName>
</protein>
<keyword evidence="2" id="KW-0805">Transcription regulation</keyword>
<evidence type="ECO:0000313" key="8">
    <source>
        <dbReference type="Proteomes" id="UP000315471"/>
    </source>
</evidence>
<accession>A0A5C6E492</accession>
<dbReference type="Gene3D" id="1.10.1740.10">
    <property type="match status" value="1"/>
</dbReference>
<feature type="domain" description="RNA polymerase sigma-70 region 2" evidence="5">
    <location>
        <begin position="42"/>
        <end position="109"/>
    </location>
</feature>
<dbReference type="InterPro" id="IPR007627">
    <property type="entry name" value="RNA_pol_sigma70_r2"/>
</dbReference>
<dbReference type="Pfam" id="PF08281">
    <property type="entry name" value="Sigma70_r4_2"/>
    <property type="match status" value="1"/>
</dbReference>
<dbReference type="SUPFAM" id="SSF88659">
    <property type="entry name" value="Sigma3 and sigma4 domains of RNA polymerase sigma factors"/>
    <property type="match status" value="1"/>
</dbReference>
<dbReference type="EMBL" id="SJPY01000002">
    <property type="protein sequence ID" value="TWU43742.1"/>
    <property type="molecule type" value="Genomic_DNA"/>
</dbReference>
<dbReference type="PANTHER" id="PTHR43133">
    <property type="entry name" value="RNA POLYMERASE ECF-TYPE SIGMA FACTO"/>
    <property type="match status" value="1"/>
</dbReference>
<reference evidence="7 8" key="1">
    <citation type="submission" date="2019-02" db="EMBL/GenBank/DDBJ databases">
        <title>Deep-cultivation of Planctomycetes and their phenomic and genomic characterization uncovers novel biology.</title>
        <authorList>
            <person name="Wiegand S."/>
            <person name="Jogler M."/>
            <person name="Boedeker C."/>
            <person name="Pinto D."/>
            <person name="Vollmers J."/>
            <person name="Rivas-Marin E."/>
            <person name="Kohn T."/>
            <person name="Peeters S.H."/>
            <person name="Heuer A."/>
            <person name="Rast P."/>
            <person name="Oberbeckmann S."/>
            <person name="Bunk B."/>
            <person name="Jeske O."/>
            <person name="Meyerdierks A."/>
            <person name="Storesund J.E."/>
            <person name="Kallscheuer N."/>
            <person name="Luecker S."/>
            <person name="Lage O.M."/>
            <person name="Pohl T."/>
            <person name="Merkel B.J."/>
            <person name="Hornburger P."/>
            <person name="Mueller R.-W."/>
            <person name="Bruemmer F."/>
            <person name="Labrenz M."/>
            <person name="Spormann A.M."/>
            <person name="Op Den Camp H."/>
            <person name="Overmann J."/>
            <person name="Amann R."/>
            <person name="Jetten M.S.M."/>
            <person name="Mascher T."/>
            <person name="Medema M.H."/>
            <person name="Devos D.P."/>
            <person name="Kaster A.-K."/>
            <person name="Ovreas L."/>
            <person name="Rohde M."/>
            <person name="Galperin M.Y."/>
            <person name="Jogler C."/>
        </authorList>
    </citation>
    <scope>NUCLEOTIDE SEQUENCE [LARGE SCALE GENOMIC DNA]</scope>
    <source>
        <strain evidence="7 8">Q31b</strain>
    </source>
</reference>
<comment type="similarity">
    <text evidence="1">Belongs to the sigma-70 factor family. ECF subfamily.</text>
</comment>
<evidence type="ECO:0000259" key="5">
    <source>
        <dbReference type="Pfam" id="PF04542"/>
    </source>
</evidence>
<evidence type="ECO:0000313" key="7">
    <source>
        <dbReference type="EMBL" id="TWU43742.1"/>
    </source>
</evidence>
<dbReference type="GO" id="GO:0003677">
    <property type="term" value="F:DNA binding"/>
    <property type="evidence" value="ECO:0007669"/>
    <property type="project" value="InterPro"/>
</dbReference>
<dbReference type="InterPro" id="IPR013324">
    <property type="entry name" value="RNA_pol_sigma_r3/r4-like"/>
</dbReference>
<dbReference type="Proteomes" id="UP000315471">
    <property type="component" value="Unassembled WGS sequence"/>
</dbReference>
<sequence length="217" mass="24728">MTTTKDPTIFSAAKSAAASDLSDENILVQYRETGDRSLFEALIHRYQTEIFSYLRRYVGDSDTAEEAFQGTFLQVHLKCYQFDSARRFRPWLYGIATNQAIDAQRRNKRHRMVSLDRTSFTDNDDRASSWAEKLVGDSPDPHATAAMEENGRWINASVAELGETMQQVVNLVYYQGLKYREAAEILGIPVGTVKSRLHVAIQRLGTLWEETHQKGED</sequence>
<evidence type="ECO:0000256" key="4">
    <source>
        <dbReference type="ARBA" id="ARBA00023163"/>
    </source>
</evidence>
<organism evidence="7 8">
    <name type="scientific">Novipirellula aureliae</name>
    <dbReference type="NCBI Taxonomy" id="2527966"/>
    <lineage>
        <taxon>Bacteria</taxon>
        <taxon>Pseudomonadati</taxon>
        <taxon>Planctomycetota</taxon>
        <taxon>Planctomycetia</taxon>
        <taxon>Pirellulales</taxon>
        <taxon>Pirellulaceae</taxon>
        <taxon>Novipirellula</taxon>
    </lineage>
</organism>
<dbReference type="AlphaFoldDB" id="A0A5C6E492"/>
<dbReference type="CDD" id="cd06171">
    <property type="entry name" value="Sigma70_r4"/>
    <property type="match status" value="1"/>
</dbReference>
<dbReference type="RefSeq" id="WP_146598824.1">
    <property type="nucleotide sequence ID" value="NZ_SJPY01000002.1"/>
</dbReference>
<keyword evidence="3" id="KW-0731">Sigma factor</keyword>
<dbReference type="InterPro" id="IPR014284">
    <property type="entry name" value="RNA_pol_sigma-70_dom"/>
</dbReference>
<feature type="domain" description="RNA polymerase sigma factor 70 region 4 type 2" evidence="6">
    <location>
        <begin position="156"/>
        <end position="204"/>
    </location>
</feature>
<evidence type="ECO:0000259" key="6">
    <source>
        <dbReference type="Pfam" id="PF08281"/>
    </source>
</evidence>
<gene>
    <name evidence="7" type="primary">sigW_2</name>
    <name evidence="7" type="ORF">Q31b_12720</name>
</gene>
<dbReference type="Pfam" id="PF04542">
    <property type="entry name" value="Sigma70_r2"/>
    <property type="match status" value="1"/>
</dbReference>
<dbReference type="GO" id="GO:0006352">
    <property type="term" value="P:DNA-templated transcription initiation"/>
    <property type="evidence" value="ECO:0007669"/>
    <property type="project" value="InterPro"/>
</dbReference>
<proteinExistence type="inferred from homology"/>
<keyword evidence="4" id="KW-0804">Transcription</keyword>
<dbReference type="PANTHER" id="PTHR43133:SF25">
    <property type="entry name" value="RNA POLYMERASE SIGMA FACTOR RFAY-RELATED"/>
    <property type="match status" value="1"/>
</dbReference>
<dbReference type="InterPro" id="IPR036388">
    <property type="entry name" value="WH-like_DNA-bd_sf"/>
</dbReference>
<keyword evidence="8" id="KW-1185">Reference proteome</keyword>
<dbReference type="InterPro" id="IPR013249">
    <property type="entry name" value="RNA_pol_sigma70_r4_t2"/>
</dbReference>
<evidence type="ECO:0000256" key="1">
    <source>
        <dbReference type="ARBA" id="ARBA00010641"/>
    </source>
</evidence>
<dbReference type="Gene3D" id="1.10.10.10">
    <property type="entry name" value="Winged helix-like DNA-binding domain superfamily/Winged helix DNA-binding domain"/>
    <property type="match status" value="1"/>
</dbReference>